<feature type="transmembrane region" description="Helical" evidence="6">
    <location>
        <begin position="12"/>
        <end position="41"/>
    </location>
</feature>
<evidence type="ECO:0000256" key="5">
    <source>
        <dbReference type="SAM" id="Coils"/>
    </source>
</evidence>
<sequence>MKGAIPVLPLWLAWFCAICNILIPGLGTFLSGLFCLCVGIPRFSQYDSAKARLGSFVINTIVAIAQLFCVLFCFVGWGWSIWWGTIMLKCAKKLSKIRKVERLEMEEEKRQAAAAEAAAAAAAATKAAGPQAIHDTEPAKT</sequence>
<dbReference type="PANTHER" id="PTHR21676">
    <property type="entry name" value="PROTEIN STUM"/>
    <property type="match status" value="1"/>
</dbReference>
<dbReference type="Pfam" id="PF15795">
    <property type="entry name" value="Spec3"/>
    <property type="match status" value="1"/>
</dbReference>
<proteinExistence type="predicted"/>
<keyword evidence="5" id="KW-0175">Coiled coil</keyword>
<evidence type="ECO:0000256" key="3">
    <source>
        <dbReference type="ARBA" id="ARBA00022989"/>
    </source>
</evidence>
<dbReference type="GO" id="GO:0042330">
    <property type="term" value="P:taxis"/>
    <property type="evidence" value="ECO:0007669"/>
    <property type="project" value="TreeGrafter"/>
</dbReference>
<dbReference type="PANTHER" id="PTHR21676:SF6">
    <property type="entry name" value="PROTEIN STUM"/>
    <property type="match status" value="1"/>
</dbReference>
<name>A0A0L0CMV1_LUCCU</name>
<evidence type="ECO:0000256" key="2">
    <source>
        <dbReference type="ARBA" id="ARBA00022692"/>
    </source>
</evidence>
<keyword evidence="3 6" id="KW-1133">Transmembrane helix</keyword>
<dbReference type="GO" id="GO:0016020">
    <property type="term" value="C:membrane"/>
    <property type="evidence" value="ECO:0007669"/>
    <property type="project" value="UniProtKB-SubCell"/>
</dbReference>
<dbReference type="Proteomes" id="UP000037069">
    <property type="component" value="Unassembled WGS sequence"/>
</dbReference>
<dbReference type="GO" id="GO:0050954">
    <property type="term" value="P:sensory perception of mechanical stimulus"/>
    <property type="evidence" value="ECO:0007669"/>
    <property type="project" value="TreeGrafter"/>
</dbReference>
<comment type="subcellular location">
    <subcellularLocation>
        <location evidence="1">Membrane</location>
        <topology evidence="1">Multi-pass membrane protein</topology>
    </subcellularLocation>
</comment>
<dbReference type="EMBL" id="JRES01000171">
    <property type="protein sequence ID" value="KNC33678.1"/>
    <property type="molecule type" value="Genomic_DNA"/>
</dbReference>
<evidence type="ECO:0000313" key="8">
    <source>
        <dbReference type="Proteomes" id="UP000037069"/>
    </source>
</evidence>
<protein>
    <recommendedName>
        <fullName evidence="9">Protein SPEC3</fullName>
    </recommendedName>
</protein>
<gene>
    <name evidence="7" type="ORF">FF38_08759</name>
</gene>
<dbReference type="InterPro" id="IPR026673">
    <property type="entry name" value="SPEC3/Stum"/>
</dbReference>
<organism evidence="7 8">
    <name type="scientific">Lucilia cuprina</name>
    <name type="common">Green bottle fly</name>
    <name type="synonym">Australian sheep blowfly</name>
    <dbReference type="NCBI Taxonomy" id="7375"/>
    <lineage>
        <taxon>Eukaryota</taxon>
        <taxon>Metazoa</taxon>
        <taxon>Ecdysozoa</taxon>
        <taxon>Arthropoda</taxon>
        <taxon>Hexapoda</taxon>
        <taxon>Insecta</taxon>
        <taxon>Pterygota</taxon>
        <taxon>Neoptera</taxon>
        <taxon>Endopterygota</taxon>
        <taxon>Diptera</taxon>
        <taxon>Brachycera</taxon>
        <taxon>Muscomorpha</taxon>
        <taxon>Oestroidea</taxon>
        <taxon>Calliphoridae</taxon>
        <taxon>Luciliinae</taxon>
        <taxon>Lucilia</taxon>
    </lineage>
</organism>
<dbReference type="GO" id="GO:0019230">
    <property type="term" value="P:proprioception"/>
    <property type="evidence" value="ECO:0007669"/>
    <property type="project" value="TreeGrafter"/>
</dbReference>
<keyword evidence="8" id="KW-1185">Reference proteome</keyword>
<accession>A0A0L0CMV1</accession>
<feature type="coiled-coil region" evidence="5">
    <location>
        <begin position="98"/>
        <end position="125"/>
    </location>
</feature>
<keyword evidence="2 6" id="KW-0812">Transmembrane</keyword>
<evidence type="ECO:0000256" key="1">
    <source>
        <dbReference type="ARBA" id="ARBA00004141"/>
    </source>
</evidence>
<feature type="transmembrane region" description="Helical" evidence="6">
    <location>
        <begin position="53"/>
        <end position="79"/>
    </location>
</feature>
<dbReference type="AlphaFoldDB" id="A0A0L0CMV1"/>
<keyword evidence="4 6" id="KW-0472">Membrane</keyword>
<dbReference type="GO" id="GO:0071683">
    <property type="term" value="C:sensory dendrite"/>
    <property type="evidence" value="ECO:0007669"/>
    <property type="project" value="TreeGrafter"/>
</dbReference>
<evidence type="ECO:0000256" key="4">
    <source>
        <dbReference type="ARBA" id="ARBA00023136"/>
    </source>
</evidence>
<reference evidence="7 8" key="1">
    <citation type="journal article" date="2015" name="Nat. Commun.">
        <title>Lucilia cuprina genome unlocks parasitic fly biology to underpin future interventions.</title>
        <authorList>
            <person name="Anstead C.A."/>
            <person name="Korhonen P.K."/>
            <person name="Young N.D."/>
            <person name="Hall R.S."/>
            <person name="Jex A.R."/>
            <person name="Murali S.C."/>
            <person name="Hughes D.S."/>
            <person name="Lee S.F."/>
            <person name="Perry T."/>
            <person name="Stroehlein A.J."/>
            <person name="Ansell B.R."/>
            <person name="Breugelmans B."/>
            <person name="Hofmann A."/>
            <person name="Qu J."/>
            <person name="Dugan S."/>
            <person name="Lee S.L."/>
            <person name="Chao H."/>
            <person name="Dinh H."/>
            <person name="Han Y."/>
            <person name="Doddapaneni H.V."/>
            <person name="Worley K.C."/>
            <person name="Muzny D.M."/>
            <person name="Ioannidis P."/>
            <person name="Waterhouse R.M."/>
            <person name="Zdobnov E.M."/>
            <person name="James P.J."/>
            <person name="Bagnall N.H."/>
            <person name="Kotze A.C."/>
            <person name="Gibbs R.A."/>
            <person name="Richards S."/>
            <person name="Batterham P."/>
            <person name="Gasser R.B."/>
        </authorList>
    </citation>
    <scope>NUCLEOTIDE SEQUENCE [LARGE SCALE GENOMIC DNA]</scope>
    <source>
        <strain evidence="7 8">LS</strain>
        <tissue evidence="7">Full body</tissue>
    </source>
</reference>
<evidence type="ECO:0008006" key="9">
    <source>
        <dbReference type="Google" id="ProtNLM"/>
    </source>
</evidence>
<evidence type="ECO:0000313" key="7">
    <source>
        <dbReference type="EMBL" id="KNC33678.1"/>
    </source>
</evidence>
<dbReference type="OrthoDB" id="361532at2759"/>
<comment type="caution">
    <text evidence="7">The sequence shown here is derived from an EMBL/GenBank/DDBJ whole genome shotgun (WGS) entry which is preliminary data.</text>
</comment>
<dbReference type="OMA" id="LAWICMI"/>
<evidence type="ECO:0000256" key="6">
    <source>
        <dbReference type="SAM" id="Phobius"/>
    </source>
</evidence>